<dbReference type="EMBL" id="JAANYQ010000003">
    <property type="protein sequence ID" value="KAF4124901.1"/>
    <property type="molecule type" value="Genomic_DNA"/>
</dbReference>
<dbReference type="Proteomes" id="UP000749293">
    <property type="component" value="Unassembled WGS sequence"/>
</dbReference>
<evidence type="ECO:0000313" key="2">
    <source>
        <dbReference type="Proteomes" id="UP000749293"/>
    </source>
</evidence>
<dbReference type="GeneID" id="55969968"/>
<proteinExistence type="predicted"/>
<dbReference type="SUPFAM" id="SSF52833">
    <property type="entry name" value="Thioredoxin-like"/>
    <property type="match status" value="1"/>
</dbReference>
<dbReference type="PANTHER" id="PTHR33875">
    <property type="entry name" value="OS09G0542200 PROTEIN"/>
    <property type="match status" value="1"/>
</dbReference>
<organism evidence="1 2">
    <name type="scientific">Geosmithia morbida</name>
    <dbReference type="NCBI Taxonomy" id="1094350"/>
    <lineage>
        <taxon>Eukaryota</taxon>
        <taxon>Fungi</taxon>
        <taxon>Dikarya</taxon>
        <taxon>Ascomycota</taxon>
        <taxon>Pezizomycotina</taxon>
        <taxon>Sordariomycetes</taxon>
        <taxon>Hypocreomycetidae</taxon>
        <taxon>Hypocreales</taxon>
        <taxon>Bionectriaceae</taxon>
        <taxon>Geosmithia</taxon>
    </lineage>
</organism>
<protein>
    <recommendedName>
        <fullName evidence="3">Thioredoxin-like fold domain-containing protein</fullName>
    </recommendedName>
</protein>
<evidence type="ECO:0008006" key="3">
    <source>
        <dbReference type="Google" id="ProtNLM"/>
    </source>
</evidence>
<dbReference type="OrthoDB" id="37297at2759"/>
<accession>A0A9P4Z001</accession>
<gene>
    <name evidence="1" type="ORF">GMORB2_3740</name>
</gene>
<evidence type="ECO:0000313" key="1">
    <source>
        <dbReference type="EMBL" id="KAF4124901.1"/>
    </source>
</evidence>
<sequence>MALPPKFAGHKLQVGEPLSSPSSSSGPAVPPATHTLEVYLDYVCPFSAKFFKTLTTTVVPLLRDGGKAKAPLAIIFRQQIQPWHPSSTLVHEAALAVLRLRPAAFWSFSAALFDHQAEYFDVGVVKETRNVTYRRLADLAAATVGDGLTADDVYNLLAIPEKAAPDGSSNWGNKVTPDVKTITKMNRLVGIHVTPTVVYDGVVAGDISSSWGADQWEKWLGENLV</sequence>
<keyword evidence="2" id="KW-1185">Reference proteome</keyword>
<name>A0A9P4Z001_9HYPO</name>
<dbReference type="Gene3D" id="3.40.30.10">
    <property type="entry name" value="Glutaredoxin"/>
    <property type="match status" value="1"/>
</dbReference>
<comment type="caution">
    <text evidence="1">The sequence shown here is derived from an EMBL/GenBank/DDBJ whole genome shotgun (WGS) entry which is preliminary data.</text>
</comment>
<dbReference type="CDD" id="cd02972">
    <property type="entry name" value="DsbA_family"/>
    <property type="match status" value="1"/>
</dbReference>
<reference evidence="1" key="1">
    <citation type="submission" date="2020-03" db="EMBL/GenBank/DDBJ databases">
        <title>Site-based positive gene gene selection in Geosmithia morbida across the United States reveals a broad range of putative effectors and factors for local host and environmental adapation.</title>
        <authorList>
            <person name="Onufrak A."/>
            <person name="Murdoch R.W."/>
            <person name="Gazis R."/>
            <person name="Huff M."/>
            <person name="Staton M."/>
            <person name="Klingeman W."/>
            <person name="Hadziabdic D."/>
        </authorList>
    </citation>
    <scope>NUCLEOTIDE SEQUENCE</scope>
    <source>
        <strain evidence="1">1262</strain>
    </source>
</reference>
<dbReference type="RefSeq" id="XP_035323553.1">
    <property type="nucleotide sequence ID" value="XM_035465716.1"/>
</dbReference>
<dbReference type="AlphaFoldDB" id="A0A9P4Z001"/>
<dbReference type="InterPro" id="IPR036249">
    <property type="entry name" value="Thioredoxin-like_sf"/>
</dbReference>
<dbReference type="PANTHER" id="PTHR33875:SF2">
    <property type="entry name" value="ACR183CP"/>
    <property type="match status" value="1"/>
</dbReference>